<proteinExistence type="predicted"/>
<organism evidence="1 2">
    <name type="scientific">Dermacentor silvarum</name>
    <name type="common">Tick</name>
    <dbReference type="NCBI Taxonomy" id="543639"/>
    <lineage>
        <taxon>Eukaryota</taxon>
        <taxon>Metazoa</taxon>
        <taxon>Ecdysozoa</taxon>
        <taxon>Arthropoda</taxon>
        <taxon>Chelicerata</taxon>
        <taxon>Arachnida</taxon>
        <taxon>Acari</taxon>
        <taxon>Parasitiformes</taxon>
        <taxon>Ixodida</taxon>
        <taxon>Ixodoidea</taxon>
        <taxon>Ixodidae</taxon>
        <taxon>Rhipicephalinae</taxon>
        <taxon>Dermacentor</taxon>
    </lineage>
</organism>
<dbReference type="EMBL" id="CM023470">
    <property type="protein sequence ID" value="KAH7980559.1"/>
    <property type="molecule type" value="Genomic_DNA"/>
</dbReference>
<name>A0ACB8E1U7_DERSI</name>
<keyword evidence="2" id="KW-1185">Reference proteome</keyword>
<evidence type="ECO:0000313" key="2">
    <source>
        <dbReference type="Proteomes" id="UP000821865"/>
    </source>
</evidence>
<evidence type="ECO:0000313" key="1">
    <source>
        <dbReference type="EMBL" id="KAH7980559.1"/>
    </source>
</evidence>
<protein>
    <submittedName>
        <fullName evidence="1">Uncharacterized protein</fullName>
    </submittedName>
</protein>
<accession>A0ACB8E1U7</accession>
<reference evidence="1" key="1">
    <citation type="submission" date="2020-05" db="EMBL/GenBank/DDBJ databases">
        <title>Large-scale comparative analyses of tick genomes elucidate their genetic diversity and vector capacities.</title>
        <authorList>
            <person name="Jia N."/>
            <person name="Wang J."/>
            <person name="Shi W."/>
            <person name="Du L."/>
            <person name="Sun Y."/>
            <person name="Zhan W."/>
            <person name="Jiang J."/>
            <person name="Wang Q."/>
            <person name="Zhang B."/>
            <person name="Ji P."/>
            <person name="Sakyi L.B."/>
            <person name="Cui X."/>
            <person name="Yuan T."/>
            <person name="Jiang B."/>
            <person name="Yang W."/>
            <person name="Lam T.T.-Y."/>
            <person name="Chang Q."/>
            <person name="Ding S."/>
            <person name="Wang X."/>
            <person name="Zhu J."/>
            <person name="Ruan X."/>
            <person name="Zhao L."/>
            <person name="Wei J."/>
            <person name="Que T."/>
            <person name="Du C."/>
            <person name="Cheng J."/>
            <person name="Dai P."/>
            <person name="Han X."/>
            <person name="Huang E."/>
            <person name="Gao Y."/>
            <person name="Liu J."/>
            <person name="Shao H."/>
            <person name="Ye R."/>
            <person name="Li L."/>
            <person name="Wei W."/>
            <person name="Wang X."/>
            <person name="Wang C."/>
            <person name="Yang T."/>
            <person name="Huo Q."/>
            <person name="Li W."/>
            <person name="Guo W."/>
            <person name="Chen H."/>
            <person name="Zhou L."/>
            <person name="Ni X."/>
            <person name="Tian J."/>
            <person name="Zhou Y."/>
            <person name="Sheng Y."/>
            <person name="Liu T."/>
            <person name="Pan Y."/>
            <person name="Xia L."/>
            <person name="Li J."/>
            <person name="Zhao F."/>
            <person name="Cao W."/>
        </authorList>
    </citation>
    <scope>NUCLEOTIDE SEQUENCE</scope>
    <source>
        <strain evidence="1">Dsil-2018</strain>
    </source>
</reference>
<sequence length="446" mass="49422">MRTVVEGYRSQGREEPSPFVRSSGAKTTQRHLSTLMPTGEAETCSSALFPAVSWLVQLLPDASAGEDNLADHLRVGSSKVLREFELKRRWNVRVMGVITYVLSILTFLVLNTTASWSLENHVLSGSRVGRASLGTIGSGMRQALDECQSQFKWDRWTCPESSFNIVSKHGKLPATRESAFVVAMVSAGITHMFARNCSRGQKSCRCDDRPRKTEPDSSWSWGGCSADIKYAGDFSRRLLVGKVEAIRDLNAAMNRHNNNVGRAAVRKSLLRACKCHGPSGTCTTKTCWLQPGEMSAVGRRLRKAYDRAHLVNVNRGVPKWPEAKRVLVYAVPADNYCLPNRSLDTTGTFGRECSRPIACAVRVRRCIQCKQDLASRYLHGVGLSISASKTEAVVVHFRAAACRSISRLCVGDNQSPWQTSVHYLKPRLNHRFSLSYGVPTLNKETS</sequence>
<dbReference type="Proteomes" id="UP000821865">
    <property type="component" value="Chromosome 1"/>
</dbReference>
<comment type="caution">
    <text evidence="1">The sequence shown here is derived from an EMBL/GenBank/DDBJ whole genome shotgun (WGS) entry which is preliminary data.</text>
</comment>
<gene>
    <name evidence="1" type="ORF">HPB49_017261</name>
</gene>